<keyword evidence="3" id="KW-0238">DNA-binding</keyword>
<dbReference type="SUPFAM" id="SSF46689">
    <property type="entry name" value="Homeodomain-like"/>
    <property type="match status" value="1"/>
</dbReference>
<dbReference type="GO" id="GO:0003677">
    <property type="term" value="F:DNA binding"/>
    <property type="evidence" value="ECO:0007669"/>
    <property type="project" value="UniProtKB-KW"/>
</dbReference>
<dbReference type="CDD" id="cd00167">
    <property type="entry name" value="SANT"/>
    <property type="match status" value="1"/>
</dbReference>
<dbReference type="InterPro" id="IPR001005">
    <property type="entry name" value="SANT/Myb"/>
</dbReference>
<evidence type="ECO:0000256" key="3">
    <source>
        <dbReference type="ARBA" id="ARBA00023125"/>
    </source>
</evidence>
<dbReference type="InterPro" id="IPR009057">
    <property type="entry name" value="Homeodomain-like_sf"/>
</dbReference>
<reference evidence="6" key="2">
    <citation type="submission" date="2019-07" db="EMBL/GenBank/DDBJ databases">
        <authorList>
            <person name="Seetharam A."/>
            <person name="Woodhouse M."/>
            <person name="Cannon E."/>
        </authorList>
    </citation>
    <scope>NUCLEOTIDE SEQUENCE [LARGE SCALE GENOMIC DNA]</scope>
    <source>
        <strain evidence="6">cv. B73</strain>
    </source>
</reference>
<dbReference type="InterPro" id="IPR036882">
    <property type="entry name" value="Alba-like_dom_sf"/>
</dbReference>
<dbReference type="AlphaFoldDB" id="A0A804RIW2"/>
<proteinExistence type="inferred from homology"/>
<dbReference type="Pfam" id="PF01918">
    <property type="entry name" value="Alba"/>
    <property type="match status" value="1"/>
</dbReference>
<sequence length="94" mass="10658">MGLKKYGRGDWRIISRNFMTSRTPTQVASHAQKYLTDDKGSDEVVFKAMGRTINKTFMVVELIKRRIVGLHQNTTTGSTGITDMWEPLEEGLLP</sequence>
<dbReference type="GO" id="GO:0005634">
    <property type="term" value="C:nucleus"/>
    <property type="evidence" value="ECO:0007669"/>
    <property type="project" value="UniProtKB-SubCell"/>
</dbReference>
<dbReference type="InterPro" id="IPR017930">
    <property type="entry name" value="Myb_dom"/>
</dbReference>
<dbReference type="SUPFAM" id="SSF82704">
    <property type="entry name" value="AlbA-like"/>
    <property type="match status" value="1"/>
</dbReference>
<dbReference type="GO" id="GO:0003723">
    <property type="term" value="F:RNA binding"/>
    <property type="evidence" value="ECO:0000318"/>
    <property type="project" value="GO_Central"/>
</dbReference>
<dbReference type="InterPro" id="IPR051958">
    <property type="entry name" value="Alba-like_NAB"/>
</dbReference>
<dbReference type="Gramene" id="Zm00001eb424880_T001">
    <property type="protein sequence ID" value="Zm00001eb424880_P001"/>
    <property type="gene ID" value="Zm00001eb424880"/>
</dbReference>
<keyword evidence="7" id="KW-1185">Reference proteome</keyword>
<keyword evidence="4" id="KW-0539">Nucleus</keyword>
<feature type="domain" description="HTH myb-type" evidence="5">
    <location>
        <begin position="1"/>
        <end position="39"/>
    </location>
</feature>
<dbReference type="PANTHER" id="PTHR13516">
    <property type="entry name" value="RIBONUCLEASE P SUBUNIT P25"/>
    <property type="match status" value="1"/>
</dbReference>
<evidence type="ECO:0000256" key="2">
    <source>
        <dbReference type="ARBA" id="ARBA00008018"/>
    </source>
</evidence>
<comment type="similarity">
    <text evidence="2">Belongs to the histone-like Alba family.</text>
</comment>
<reference evidence="6" key="3">
    <citation type="submission" date="2021-05" db="UniProtKB">
        <authorList>
            <consortium name="EnsemblPlants"/>
        </authorList>
    </citation>
    <scope>IDENTIFICATION</scope>
    <source>
        <strain evidence="6">cv. B73</strain>
    </source>
</reference>
<name>A0A804RIW2_MAIZE</name>
<evidence type="ECO:0000313" key="6">
    <source>
        <dbReference type="EnsemblPlants" id="Zm00001eb424880_P001"/>
    </source>
</evidence>
<dbReference type="PANTHER" id="PTHR13516:SF4">
    <property type="entry name" value="FI09323P"/>
    <property type="match status" value="1"/>
</dbReference>
<evidence type="ECO:0000256" key="4">
    <source>
        <dbReference type="ARBA" id="ARBA00023242"/>
    </source>
</evidence>
<dbReference type="InParanoid" id="A0A804RIW2"/>
<dbReference type="EnsemblPlants" id="Zm00001eb424880_T001">
    <property type="protein sequence ID" value="Zm00001eb424880_P001"/>
    <property type="gene ID" value="Zm00001eb424880"/>
</dbReference>
<dbReference type="Proteomes" id="UP000007305">
    <property type="component" value="Chromosome 10"/>
</dbReference>
<evidence type="ECO:0000256" key="1">
    <source>
        <dbReference type="ARBA" id="ARBA00004123"/>
    </source>
</evidence>
<organism evidence="6 7">
    <name type="scientific">Zea mays</name>
    <name type="common">Maize</name>
    <dbReference type="NCBI Taxonomy" id="4577"/>
    <lineage>
        <taxon>Eukaryota</taxon>
        <taxon>Viridiplantae</taxon>
        <taxon>Streptophyta</taxon>
        <taxon>Embryophyta</taxon>
        <taxon>Tracheophyta</taxon>
        <taxon>Spermatophyta</taxon>
        <taxon>Magnoliopsida</taxon>
        <taxon>Liliopsida</taxon>
        <taxon>Poales</taxon>
        <taxon>Poaceae</taxon>
        <taxon>PACMAD clade</taxon>
        <taxon>Panicoideae</taxon>
        <taxon>Andropogonodae</taxon>
        <taxon>Andropogoneae</taxon>
        <taxon>Tripsacinae</taxon>
        <taxon>Zea</taxon>
    </lineage>
</organism>
<dbReference type="InterPro" id="IPR002775">
    <property type="entry name" value="DNA/RNA-bd_Alba-like"/>
</dbReference>
<dbReference type="Gene3D" id="3.30.110.20">
    <property type="entry name" value="Alba-like domain"/>
    <property type="match status" value="1"/>
</dbReference>
<accession>A0A804RIW2</accession>
<reference evidence="7" key="1">
    <citation type="journal article" date="2009" name="Science">
        <title>The B73 maize genome: complexity, diversity, and dynamics.</title>
        <authorList>
            <person name="Schnable P.S."/>
            <person name="Ware D."/>
            <person name="Fulton R.S."/>
            <person name="Stein J.C."/>
            <person name="Wei F."/>
            <person name="Pasternak S."/>
            <person name="Liang C."/>
            <person name="Zhang J."/>
            <person name="Fulton L."/>
            <person name="Graves T.A."/>
            <person name="Minx P."/>
            <person name="Reily A.D."/>
            <person name="Courtney L."/>
            <person name="Kruchowski S.S."/>
            <person name="Tomlinson C."/>
            <person name="Strong C."/>
            <person name="Delehaunty K."/>
            <person name="Fronick C."/>
            <person name="Courtney B."/>
            <person name="Rock S.M."/>
            <person name="Belter E."/>
            <person name="Du F."/>
            <person name="Kim K."/>
            <person name="Abbott R.M."/>
            <person name="Cotton M."/>
            <person name="Levy A."/>
            <person name="Marchetto P."/>
            <person name="Ochoa K."/>
            <person name="Jackson S.M."/>
            <person name="Gillam B."/>
            <person name="Chen W."/>
            <person name="Yan L."/>
            <person name="Higginbotham J."/>
            <person name="Cardenas M."/>
            <person name="Waligorski J."/>
            <person name="Applebaum E."/>
            <person name="Phelps L."/>
            <person name="Falcone J."/>
            <person name="Kanchi K."/>
            <person name="Thane T."/>
            <person name="Scimone A."/>
            <person name="Thane N."/>
            <person name="Henke J."/>
            <person name="Wang T."/>
            <person name="Ruppert J."/>
            <person name="Shah N."/>
            <person name="Rotter K."/>
            <person name="Hodges J."/>
            <person name="Ingenthron E."/>
            <person name="Cordes M."/>
            <person name="Kohlberg S."/>
            <person name="Sgro J."/>
            <person name="Delgado B."/>
            <person name="Mead K."/>
            <person name="Chinwalla A."/>
            <person name="Leonard S."/>
            <person name="Crouse K."/>
            <person name="Collura K."/>
            <person name="Kudrna D."/>
            <person name="Currie J."/>
            <person name="He R."/>
            <person name="Angelova A."/>
            <person name="Rajasekar S."/>
            <person name="Mueller T."/>
            <person name="Lomeli R."/>
            <person name="Scara G."/>
            <person name="Ko A."/>
            <person name="Delaney K."/>
            <person name="Wissotski M."/>
            <person name="Lopez G."/>
            <person name="Campos D."/>
            <person name="Braidotti M."/>
            <person name="Ashley E."/>
            <person name="Golser W."/>
            <person name="Kim H."/>
            <person name="Lee S."/>
            <person name="Lin J."/>
            <person name="Dujmic Z."/>
            <person name="Kim W."/>
            <person name="Talag J."/>
            <person name="Zuccolo A."/>
            <person name="Fan C."/>
            <person name="Sebastian A."/>
            <person name="Kramer M."/>
            <person name="Spiegel L."/>
            <person name="Nascimento L."/>
            <person name="Zutavern T."/>
            <person name="Miller B."/>
            <person name="Ambroise C."/>
            <person name="Muller S."/>
            <person name="Spooner W."/>
            <person name="Narechania A."/>
            <person name="Ren L."/>
            <person name="Wei S."/>
            <person name="Kumari S."/>
            <person name="Faga B."/>
            <person name="Levy M.J."/>
            <person name="McMahan L."/>
            <person name="Van Buren P."/>
            <person name="Vaughn M.W."/>
            <person name="Ying K."/>
            <person name="Yeh C.-T."/>
            <person name="Emrich S.J."/>
            <person name="Jia Y."/>
            <person name="Kalyanaraman A."/>
            <person name="Hsia A.-P."/>
            <person name="Barbazuk W.B."/>
            <person name="Baucom R.S."/>
            <person name="Brutnell T.P."/>
            <person name="Carpita N.C."/>
            <person name="Chaparro C."/>
            <person name="Chia J.-M."/>
            <person name="Deragon J.-M."/>
            <person name="Estill J.C."/>
            <person name="Fu Y."/>
            <person name="Jeddeloh J.A."/>
            <person name="Han Y."/>
            <person name="Lee H."/>
            <person name="Li P."/>
            <person name="Lisch D.R."/>
            <person name="Liu S."/>
            <person name="Liu Z."/>
            <person name="Nagel D.H."/>
            <person name="McCann M.C."/>
            <person name="SanMiguel P."/>
            <person name="Myers A.M."/>
            <person name="Nettleton D."/>
            <person name="Nguyen J."/>
            <person name="Penning B.W."/>
            <person name="Ponnala L."/>
            <person name="Schneider K.L."/>
            <person name="Schwartz D.C."/>
            <person name="Sharma A."/>
            <person name="Soderlund C."/>
            <person name="Springer N.M."/>
            <person name="Sun Q."/>
            <person name="Wang H."/>
            <person name="Waterman M."/>
            <person name="Westerman R."/>
            <person name="Wolfgruber T.K."/>
            <person name="Yang L."/>
            <person name="Yu Y."/>
            <person name="Zhang L."/>
            <person name="Zhou S."/>
            <person name="Zhu Q."/>
            <person name="Bennetzen J.L."/>
            <person name="Dawe R.K."/>
            <person name="Jiang J."/>
            <person name="Jiang N."/>
            <person name="Presting G.G."/>
            <person name="Wessler S.R."/>
            <person name="Aluru S."/>
            <person name="Martienssen R.A."/>
            <person name="Clifton S.W."/>
            <person name="McCombie W.R."/>
            <person name="Wing R.A."/>
            <person name="Wilson R.K."/>
        </authorList>
    </citation>
    <scope>NUCLEOTIDE SEQUENCE [LARGE SCALE GENOMIC DNA]</scope>
    <source>
        <strain evidence="7">cv. B73</strain>
    </source>
</reference>
<evidence type="ECO:0000313" key="7">
    <source>
        <dbReference type="Proteomes" id="UP000007305"/>
    </source>
</evidence>
<comment type="subcellular location">
    <subcellularLocation>
        <location evidence="1">Nucleus</location>
    </subcellularLocation>
</comment>
<dbReference type="PROSITE" id="PS51294">
    <property type="entry name" value="HTH_MYB"/>
    <property type="match status" value="1"/>
</dbReference>
<protein>
    <recommendedName>
        <fullName evidence="5">HTH myb-type domain-containing protein</fullName>
    </recommendedName>
</protein>
<evidence type="ECO:0000259" key="5">
    <source>
        <dbReference type="PROSITE" id="PS51294"/>
    </source>
</evidence>